<dbReference type="Proteomes" id="UP001229081">
    <property type="component" value="Unassembled WGS sequence"/>
</dbReference>
<proteinExistence type="predicted"/>
<sequence>MALAVVVLGAHDGTHSSVLCLQLSARPAPQAPARSPSAHSASDTDNQHVHKRSPTDHHEPLSVTAMPRSAAAWVIGGAAAALGAVVAGWARAGALGGHGPHGSALVDAGQDILARFCLSRR</sequence>
<dbReference type="InterPro" id="IPR058714">
    <property type="entry name" value="LpqS"/>
</dbReference>
<protein>
    <submittedName>
        <fullName evidence="2">Uncharacterized protein</fullName>
    </submittedName>
</protein>
<dbReference type="AlphaFoldDB" id="A0AAJ1W6K3"/>
<accession>A0AAJ1W6K3</accession>
<evidence type="ECO:0000313" key="3">
    <source>
        <dbReference type="Proteomes" id="UP001229081"/>
    </source>
</evidence>
<gene>
    <name evidence="2" type="ORF">QXL92_31815</name>
</gene>
<dbReference type="RefSeq" id="WP_133437199.1">
    <property type="nucleotide sequence ID" value="NZ_JAUFSA010000004.1"/>
</dbReference>
<comment type="caution">
    <text evidence="2">The sequence shown here is derived from an EMBL/GenBank/DDBJ whole genome shotgun (WGS) entry which is preliminary data.</text>
</comment>
<organism evidence="2 3">
    <name type="scientific">Mycobacterium paragordonae</name>
    <dbReference type="NCBI Taxonomy" id="1389713"/>
    <lineage>
        <taxon>Bacteria</taxon>
        <taxon>Bacillati</taxon>
        <taxon>Actinomycetota</taxon>
        <taxon>Actinomycetes</taxon>
        <taxon>Mycobacteriales</taxon>
        <taxon>Mycobacteriaceae</taxon>
        <taxon>Mycobacterium</taxon>
    </lineage>
</organism>
<reference evidence="2" key="1">
    <citation type="submission" date="2023-06" db="EMBL/GenBank/DDBJ databases">
        <title>Identification of two novel mycobacterium reveal diversities and complexities of Mycobacterium gordonae clade.</title>
        <authorList>
            <person name="Matsumoto Y."/>
            <person name="Nakamura S."/>
            <person name="Motooka D."/>
            <person name="Fukushima K."/>
        </authorList>
    </citation>
    <scope>NUCLEOTIDE SEQUENCE</scope>
    <source>
        <strain evidence="2">TY812</strain>
    </source>
</reference>
<evidence type="ECO:0000313" key="2">
    <source>
        <dbReference type="EMBL" id="MDP7739323.1"/>
    </source>
</evidence>
<feature type="region of interest" description="Disordered" evidence="1">
    <location>
        <begin position="26"/>
        <end position="63"/>
    </location>
</feature>
<feature type="compositionally biased region" description="Low complexity" evidence="1">
    <location>
        <begin position="26"/>
        <end position="41"/>
    </location>
</feature>
<dbReference type="Pfam" id="PF26327">
    <property type="entry name" value="LpqS"/>
    <property type="match status" value="1"/>
</dbReference>
<dbReference type="EMBL" id="JAUFSA010000004">
    <property type="protein sequence ID" value="MDP7739323.1"/>
    <property type="molecule type" value="Genomic_DNA"/>
</dbReference>
<evidence type="ECO:0000256" key="1">
    <source>
        <dbReference type="SAM" id="MobiDB-lite"/>
    </source>
</evidence>
<name>A0AAJ1W6K3_9MYCO</name>
<feature type="compositionally biased region" description="Basic and acidic residues" evidence="1">
    <location>
        <begin position="45"/>
        <end position="60"/>
    </location>
</feature>